<dbReference type="Proteomes" id="UP001220395">
    <property type="component" value="Chromosome"/>
</dbReference>
<evidence type="ECO:0000313" key="4">
    <source>
        <dbReference type="Proteomes" id="UP001220395"/>
    </source>
</evidence>
<dbReference type="Pfam" id="PF14403">
    <property type="entry name" value="CP_ATPgrasp_2"/>
    <property type="match status" value="1"/>
</dbReference>
<evidence type="ECO:0000259" key="1">
    <source>
        <dbReference type="Pfam" id="PF04168"/>
    </source>
</evidence>
<evidence type="ECO:0000313" key="3">
    <source>
        <dbReference type="EMBL" id="WCT75510.1"/>
    </source>
</evidence>
<evidence type="ECO:0000259" key="2">
    <source>
        <dbReference type="Pfam" id="PF14403"/>
    </source>
</evidence>
<gene>
    <name evidence="3" type="ORF">PQ455_18300</name>
</gene>
<sequence length="836" mass="89629">MSQLPGLPSWGQGWLDSYIARAGIDDVVRGDSGRGARWWHHLFDGVATITEGHLQRLQDRVGRQVAELGTAFRLPGDQQERPWPLSALPLLIGQDEWTGISAGVAQRAELLERLLADIYGPADLVSSGRLPAALVTGSRHFWRSMIDVPPTGGHRLQFYAVDLARGPDGEWRVLADHVRAPAGAGYALENRLGASRVMGTLQTRLNVERLAPFFAAFREGLAAACHRAEPRIGLLTPGRYNPSYAEQAHLARYLGILLVEGDDLAVREDRLYVRTIEGLKRVDALWRRMDTRFLDPLAFDAGSGIGVPALMDAMLAGNAIIANHPGVGVVESPAMAAFLPALSRRLLGTDLLLPNIATWWCGQDWARGQVQARLDEMLITPAFADAPAGLPGGQPVLGGSLDPAARAALAEAIARRPMDYVGQEVVHLSTMPAVSEGQLVARPFTLRAFAARDGKGHWTVMPGGFARLSDVSDVRATVMGEGAFSADVCIAGLDPVAPVSLLPHNIAIRRNPGTLPSRAADNLYWLGRYLERGEATLRLVRSALGGTIDADGGGALVPVTLERIATMLISSGAAVAETDEDEEGDDDRGGVILDLPELARDALDGPGSASVRSVFASVRNIGEGIRDRLSADVWRLLDKPPPVTASADAGALAARVTALQERFSALAGLAAENMSRNAGWRFHDMGRRLERAVVCCRLLRTFAGNAATQDDLTTLLDLVDSQISYRSRYLAGIALVPVRDLIALDPSNPRSLAFQIARVTEHLAAIPNLRDDGMAEEQQVLATELTAAIATAKAESLGGDAVLAMENRLYALSDAIGRRFFLQGAETIRAPGMTLA</sequence>
<dbReference type="InterPro" id="IPR007296">
    <property type="entry name" value="DUF403"/>
</dbReference>
<accession>A0ABY7TRC9</accession>
<dbReference type="PANTHER" id="PTHR34595:SF2">
    <property type="entry name" value="BLR2978 PROTEIN"/>
    <property type="match status" value="1"/>
</dbReference>
<keyword evidence="4" id="KW-1185">Reference proteome</keyword>
<feature type="domain" description="Circularly permuted ATP-grasp type 2" evidence="2">
    <location>
        <begin position="89"/>
        <end position="468"/>
    </location>
</feature>
<protein>
    <submittedName>
        <fullName evidence="3">Circularly permuted type 2 ATP-grasp protein</fullName>
    </submittedName>
</protein>
<dbReference type="InterPro" id="IPR051680">
    <property type="entry name" value="ATP-dep_Glu-Cys_Ligase-2"/>
</dbReference>
<reference evidence="3 4" key="1">
    <citation type="submission" date="2023-02" db="EMBL/GenBank/DDBJ databases">
        <title>Genome sequence of Sphingomonas naphthae.</title>
        <authorList>
            <person name="Kim S."/>
            <person name="Heo J."/>
            <person name="Kwon S.-W."/>
        </authorList>
    </citation>
    <scope>NUCLEOTIDE SEQUENCE [LARGE SCALE GENOMIC DNA]</scope>
    <source>
        <strain evidence="3 4">KACC 18716</strain>
    </source>
</reference>
<dbReference type="RefSeq" id="WP_273691447.1">
    <property type="nucleotide sequence ID" value="NZ_CP117411.1"/>
</dbReference>
<organism evidence="3 4">
    <name type="scientific">Sphingomonas naphthae</name>
    <dbReference type="NCBI Taxonomy" id="1813468"/>
    <lineage>
        <taxon>Bacteria</taxon>
        <taxon>Pseudomonadati</taxon>
        <taxon>Pseudomonadota</taxon>
        <taxon>Alphaproteobacteria</taxon>
        <taxon>Sphingomonadales</taxon>
        <taxon>Sphingomonadaceae</taxon>
        <taxon>Sphingomonas</taxon>
    </lineage>
</organism>
<dbReference type="InterPro" id="IPR025841">
    <property type="entry name" value="CP_ATPgrasp_2"/>
</dbReference>
<dbReference type="Gene3D" id="3.40.50.11290">
    <property type="match status" value="1"/>
</dbReference>
<dbReference type="EMBL" id="CP117411">
    <property type="protein sequence ID" value="WCT75510.1"/>
    <property type="molecule type" value="Genomic_DNA"/>
</dbReference>
<dbReference type="Pfam" id="PF04168">
    <property type="entry name" value="Alpha-E"/>
    <property type="match status" value="1"/>
</dbReference>
<feature type="domain" description="DUF403" evidence="1">
    <location>
        <begin position="515"/>
        <end position="821"/>
    </location>
</feature>
<dbReference type="PANTHER" id="PTHR34595">
    <property type="entry name" value="BLR5612 PROTEIN"/>
    <property type="match status" value="1"/>
</dbReference>
<name>A0ABY7TRC9_9SPHN</name>
<dbReference type="SUPFAM" id="SSF56059">
    <property type="entry name" value="Glutathione synthetase ATP-binding domain-like"/>
    <property type="match status" value="1"/>
</dbReference>
<proteinExistence type="predicted"/>